<organism evidence="1 2">
    <name type="scientific">Acidiluteibacter ferrifornacis</name>
    <dbReference type="NCBI Taxonomy" id="2692424"/>
    <lineage>
        <taxon>Bacteria</taxon>
        <taxon>Pseudomonadati</taxon>
        <taxon>Bacteroidota</taxon>
        <taxon>Flavobacteriia</taxon>
        <taxon>Flavobacteriales</taxon>
        <taxon>Cryomorphaceae</taxon>
        <taxon>Acidiluteibacter</taxon>
    </lineage>
</organism>
<dbReference type="InterPro" id="IPR019853">
    <property type="entry name" value="GldB-like"/>
</dbReference>
<sequence>MNYRLLTLWIGLLLFSCQSKQKPSKSIITTDIPHFWEAFDSIQSTTDTTLQHYYLDNLYFKRGTPGLTNIRVARNYTSTDYLTAIRNYPQFWESIRENTLKASHLGADLEVGIEALRRIYPKLRPAKIYFTIGALRTGGTTMDSLVLIGSELAMTDQNTVSTEFSEDEQQYRRAYFDTNPINQLVLLNTHEYVHTQQQPMVHNLLSLVIYEGVAEFVSSLAMNRPSAAPSIAYGKKYPESVRKKFEQEMFYANNRPKWLWSNAENDFGLRDMGYYIGYQMCENYYNQAPNKPLAIQKMIELDFANESEIEAFVTASHFFSAPLSILYENFEKSRPFIIEIEEFENNSQTVNPQIKQITFRFSQPLNGYNTGIDFGELGESFFPPIRPNERVWGTDNKSWSIAVDLAPNTRYQFLISNNFRTNSGIPLKPLLVDFKTSENPVK</sequence>
<evidence type="ECO:0000313" key="2">
    <source>
        <dbReference type="Proteomes" id="UP000470771"/>
    </source>
</evidence>
<reference evidence="1 2" key="1">
    <citation type="submission" date="2019-12" db="EMBL/GenBank/DDBJ databases">
        <authorList>
            <person name="Zhao J."/>
        </authorList>
    </citation>
    <scope>NUCLEOTIDE SEQUENCE [LARGE SCALE GENOMIC DNA]</scope>
    <source>
        <strain evidence="1 2">S-15</strain>
    </source>
</reference>
<evidence type="ECO:0000313" key="1">
    <source>
        <dbReference type="EMBL" id="NBG67144.1"/>
    </source>
</evidence>
<dbReference type="AlphaFoldDB" id="A0A6N9NMN0"/>
<keyword evidence="2" id="KW-1185">Reference proteome</keyword>
<accession>A0A6N9NMN0</accession>
<dbReference type="RefSeq" id="WP_160634089.1">
    <property type="nucleotide sequence ID" value="NZ_WWNE01000012.1"/>
</dbReference>
<comment type="caution">
    <text evidence="1">The sequence shown here is derived from an EMBL/GenBank/DDBJ whole genome shotgun (WGS) entry which is preliminary data.</text>
</comment>
<dbReference type="PROSITE" id="PS51257">
    <property type="entry name" value="PROKAR_LIPOPROTEIN"/>
    <property type="match status" value="1"/>
</dbReference>
<proteinExistence type="predicted"/>
<name>A0A6N9NMN0_9FLAO</name>
<evidence type="ECO:0008006" key="3">
    <source>
        <dbReference type="Google" id="ProtNLM"/>
    </source>
</evidence>
<dbReference type="Proteomes" id="UP000470771">
    <property type="component" value="Unassembled WGS sequence"/>
</dbReference>
<dbReference type="EMBL" id="WWNE01000012">
    <property type="protein sequence ID" value="NBG67144.1"/>
    <property type="molecule type" value="Genomic_DNA"/>
</dbReference>
<gene>
    <name evidence="1" type="ORF">GQN54_13525</name>
</gene>
<dbReference type="Pfam" id="PF25594">
    <property type="entry name" value="GldB_lipo"/>
    <property type="match status" value="1"/>
</dbReference>
<protein>
    <recommendedName>
        <fullName evidence="3">DUF2268 domain-containing protein</fullName>
    </recommendedName>
</protein>